<keyword evidence="5" id="KW-1185">Reference proteome</keyword>
<dbReference type="GO" id="GO:0004725">
    <property type="term" value="F:protein tyrosine phosphatase activity"/>
    <property type="evidence" value="ECO:0007669"/>
    <property type="project" value="UniProtKB-EC"/>
</dbReference>
<keyword evidence="4" id="KW-0378">Hydrolase</keyword>
<dbReference type="AlphaFoldDB" id="A0A5C5XMC5"/>
<sequence>MIVRTCHNSESCVDAGQEAVAHLAAGEIVGIATNFGYTAATRNLQNLADKNLTNITPILVLRHHDELADYLQTSRKAAGRLFSRLPNGSVILQFSSGKDSSLFDRPDDLPLLSDEVQHVAHCLNTFPVNYILSSGPLAKYAHPYTAWPLFLLWPTQTDSASQYHYCRTAQSLVEYLPNCLNYVMETGPVETDSAPAVVEFLDQGVSIIPSNELNNATILENTRAGILFVCTGNTCRSPMAEAIFRSMLAERLNCDTAELAGQGIEIASAGIAADYGHSASPEAVQLLADEGIDLSSHQSQPLTESLLERSERVYTLTNHHREIIITHRPELRDRVQVLGQDGRDIPDPIGGDVAVYRQCKEVIEQNLRLIAEEIVRELDQ</sequence>
<evidence type="ECO:0000256" key="1">
    <source>
        <dbReference type="ARBA" id="ARBA00013064"/>
    </source>
</evidence>
<name>A0A5C5XMC5_9PLAN</name>
<dbReference type="InterPro" id="IPR036196">
    <property type="entry name" value="Ptyr_pPase_sf"/>
</dbReference>
<feature type="domain" description="Phosphotyrosine protein phosphatase I" evidence="3">
    <location>
        <begin position="224"/>
        <end position="373"/>
    </location>
</feature>
<evidence type="ECO:0000313" key="5">
    <source>
        <dbReference type="Proteomes" id="UP000316095"/>
    </source>
</evidence>
<dbReference type="EMBL" id="SJPG01000001">
    <property type="protein sequence ID" value="TWT63533.1"/>
    <property type="molecule type" value="Genomic_DNA"/>
</dbReference>
<gene>
    <name evidence="4" type="primary">ywlE</name>
    <name evidence="4" type="ORF">Pan54_42860</name>
</gene>
<organism evidence="4 5">
    <name type="scientific">Rubinisphaera italica</name>
    <dbReference type="NCBI Taxonomy" id="2527969"/>
    <lineage>
        <taxon>Bacteria</taxon>
        <taxon>Pseudomonadati</taxon>
        <taxon>Planctomycetota</taxon>
        <taxon>Planctomycetia</taxon>
        <taxon>Planctomycetales</taxon>
        <taxon>Planctomycetaceae</taxon>
        <taxon>Rubinisphaera</taxon>
    </lineage>
</organism>
<dbReference type="Proteomes" id="UP000316095">
    <property type="component" value="Unassembled WGS sequence"/>
</dbReference>
<dbReference type="Gene3D" id="3.40.50.2300">
    <property type="match status" value="1"/>
</dbReference>
<dbReference type="SUPFAM" id="SSF52788">
    <property type="entry name" value="Phosphotyrosine protein phosphatases I"/>
    <property type="match status" value="1"/>
</dbReference>
<dbReference type="InterPro" id="IPR023485">
    <property type="entry name" value="Ptyr_pPase"/>
</dbReference>
<reference evidence="4 5" key="1">
    <citation type="submission" date="2019-02" db="EMBL/GenBank/DDBJ databases">
        <title>Deep-cultivation of Planctomycetes and their phenomic and genomic characterization uncovers novel biology.</title>
        <authorList>
            <person name="Wiegand S."/>
            <person name="Jogler M."/>
            <person name="Boedeker C."/>
            <person name="Pinto D."/>
            <person name="Vollmers J."/>
            <person name="Rivas-Marin E."/>
            <person name="Kohn T."/>
            <person name="Peeters S.H."/>
            <person name="Heuer A."/>
            <person name="Rast P."/>
            <person name="Oberbeckmann S."/>
            <person name="Bunk B."/>
            <person name="Jeske O."/>
            <person name="Meyerdierks A."/>
            <person name="Storesund J.E."/>
            <person name="Kallscheuer N."/>
            <person name="Luecker S."/>
            <person name="Lage O.M."/>
            <person name="Pohl T."/>
            <person name="Merkel B.J."/>
            <person name="Hornburger P."/>
            <person name="Mueller R.-W."/>
            <person name="Bruemmer F."/>
            <person name="Labrenz M."/>
            <person name="Spormann A.M."/>
            <person name="Op Den Camp H."/>
            <person name="Overmann J."/>
            <person name="Amann R."/>
            <person name="Jetten M.S.M."/>
            <person name="Mascher T."/>
            <person name="Medema M.H."/>
            <person name="Devos D.P."/>
            <person name="Kaster A.-K."/>
            <person name="Ovreas L."/>
            <person name="Rohde M."/>
            <person name="Galperin M.Y."/>
            <person name="Jogler C."/>
        </authorList>
    </citation>
    <scope>NUCLEOTIDE SEQUENCE [LARGE SCALE GENOMIC DNA]</scope>
    <source>
        <strain evidence="4 5">Pan54</strain>
    </source>
</reference>
<comment type="caution">
    <text evidence="4">The sequence shown here is derived from an EMBL/GenBank/DDBJ whole genome shotgun (WGS) entry which is preliminary data.</text>
</comment>
<dbReference type="InterPro" id="IPR050438">
    <property type="entry name" value="LMW_PTPase"/>
</dbReference>
<dbReference type="EC" id="3.1.3.48" evidence="1"/>
<dbReference type="PANTHER" id="PTHR11717">
    <property type="entry name" value="LOW MOLECULAR WEIGHT PROTEIN TYROSINE PHOSPHATASE"/>
    <property type="match status" value="1"/>
</dbReference>
<accession>A0A5C5XMC5</accession>
<dbReference type="Pfam" id="PF01451">
    <property type="entry name" value="LMWPc"/>
    <property type="match status" value="1"/>
</dbReference>
<dbReference type="RefSeq" id="WP_165441890.1">
    <property type="nucleotide sequence ID" value="NZ_SJPG01000001.1"/>
</dbReference>
<dbReference type="CDD" id="cd16344">
    <property type="entry name" value="LMWPAP"/>
    <property type="match status" value="1"/>
</dbReference>
<comment type="catalytic activity">
    <reaction evidence="2">
        <text>O-phospho-L-tyrosyl-[protein] + H2O = L-tyrosyl-[protein] + phosphate</text>
        <dbReference type="Rhea" id="RHEA:10684"/>
        <dbReference type="Rhea" id="RHEA-COMP:10136"/>
        <dbReference type="Rhea" id="RHEA-COMP:20101"/>
        <dbReference type="ChEBI" id="CHEBI:15377"/>
        <dbReference type="ChEBI" id="CHEBI:43474"/>
        <dbReference type="ChEBI" id="CHEBI:46858"/>
        <dbReference type="ChEBI" id="CHEBI:61978"/>
        <dbReference type="EC" id="3.1.3.48"/>
    </reaction>
</comment>
<proteinExistence type="predicted"/>
<dbReference type="PANTHER" id="PTHR11717:SF31">
    <property type="entry name" value="LOW MOLECULAR WEIGHT PROTEIN-TYROSINE-PHOSPHATASE ETP-RELATED"/>
    <property type="match status" value="1"/>
</dbReference>
<evidence type="ECO:0000259" key="3">
    <source>
        <dbReference type="SMART" id="SM00226"/>
    </source>
</evidence>
<evidence type="ECO:0000256" key="2">
    <source>
        <dbReference type="ARBA" id="ARBA00051722"/>
    </source>
</evidence>
<evidence type="ECO:0000313" key="4">
    <source>
        <dbReference type="EMBL" id="TWT63533.1"/>
    </source>
</evidence>
<protein>
    <recommendedName>
        <fullName evidence="1">protein-tyrosine-phosphatase</fullName>
        <ecNumber evidence="1">3.1.3.48</ecNumber>
    </recommendedName>
</protein>
<dbReference type="SMART" id="SM00226">
    <property type="entry name" value="LMWPc"/>
    <property type="match status" value="1"/>
</dbReference>